<organism evidence="2 3">
    <name type="scientific">Phytophthora megakarya</name>
    <dbReference type="NCBI Taxonomy" id="4795"/>
    <lineage>
        <taxon>Eukaryota</taxon>
        <taxon>Sar</taxon>
        <taxon>Stramenopiles</taxon>
        <taxon>Oomycota</taxon>
        <taxon>Peronosporomycetes</taxon>
        <taxon>Peronosporales</taxon>
        <taxon>Peronosporaceae</taxon>
        <taxon>Phytophthora</taxon>
    </lineage>
</organism>
<comment type="caution">
    <text evidence="2">The sequence shown here is derived from an EMBL/GenBank/DDBJ whole genome shotgun (WGS) entry which is preliminary data.</text>
</comment>
<keyword evidence="3" id="KW-1185">Reference proteome</keyword>
<feature type="region of interest" description="Disordered" evidence="1">
    <location>
        <begin position="1"/>
        <end position="60"/>
    </location>
</feature>
<feature type="compositionally biased region" description="Polar residues" evidence="1">
    <location>
        <begin position="31"/>
        <end position="60"/>
    </location>
</feature>
<dbReference type="Proteomes" id="UP000198211">
    <property type="component" value="Unassembled WGS sequence"/>
</dbReference>
<dbReference type="OrthoDB" id="10264376at2759"/>
<accession>A0A225V7J7</accession>
<protein>
    <submittedName>
        <fullName evidence="2">Uncharacterized protein</fullName>
    </submittedName>
</protein>
<feature type="non-terminal residue" evidence="2">
    <location>
        <position position="144"/>
    </location>
</feature>
<reference evidence="3" key="1">
    <citation type="submission" date="2017-03" db="EMBL/GenBank/DDBJ databases">
        <title>Phytopthora megakarya and P. palmivora, two closely related causual agents of cacao black pod achieved similar genome size and gene model numbers by different mechanisms.</title>
        <authorList>
            <person name="Ali S."/>
            <person name="Shao J."/>
            <person name="Larry D.J."/>
            <person name="Kronmiller B."/>
            <person name="Shen D."/>
            <person name="Strem M.D."/>
            <person name="Melnick R.L."/>
            <person name="Guiltinan M.J."/>
            <person name="Tyler B.M."/>
            <person name="Meinhardt L.W."/>
            <person name="Bailey B.A."/>
        </authorList>
    </citation>
    <scope>NUCLEOTIDE SEQUENCE [LARGE SCALE GENOMIC DNA]</scope>
    <source>
        <strain evidence="3">zdho120</strain>
    </source>
</reference>
<gene>
    <name evidence="2" type="ORF">PHMEG_00027289</name>
</gene>
<evidence type="ECO:0000313" key="2">
    <source>
        <dbReference type="EMBL" id="OWZ01343.1"/>
    </source>
</evidence>
<name>A0A225V7J7_9STRA</name>
<sequence length="144" mass="15417">MTHRQPRGVDPELFTPIASNSGNDSARHVKTPSSSRGSDSQGPRNDISTPITTSHQLQQDIQSHPNLTIELEHLSGYTGKGKNTIHAHPTDSDSYITCMGSAVVIGKIHDAQSQELLCAHEEEINGLSLSSTGTFLASAQVPPH</sequence>
<evidence type="ECO:0000313" key="3">
    <source>
        <dbReference type="Proteomes" id="UP000198211"/>
    </source>
</evidence>
<dbReference type="EMBL" id="NBNE01006926">
    <property type="protein sequence ID" value="OWZ01343.1"/>
    <property type="molecule type" value="Genomic_DNA"/>
</dbReference>
<dbReference type="AlphaFoldDB" id="A0A225V7J7"/>
<dbReference type="STRING" id="4795.A0A225V7J7"/>
<evidence type="ECO:0000256" key="1">
    <source>
        <dbReference type="SAM" id="MobiDB-lite"/>
    </source>
</evidence>
<proteinExistence type="predicted"/>